<keyword evidence="6" id="KW-1185">Reference proteome</keyword>
<keyword evidence="3" id="KW-0067">ATP-binding</keyword>
<evidence type="ECO:0000256" key="1">
    <source>
        <dbReference type="ARBA" id="ARBA00022741"/>
    </source>
</evidence>
<dbReference type="Proteomes" id="UP000009145">
    <property type="component" value="Chromosome"/>
</dbReference>
<evidence type="ECO:0000313" key="5">
    <source>
        <dbReference type="EMBL" id="AFJ03769.1"/>
    </source>
</evidence>
<dbReference type="PATRIC" id="fig|754477.3.peg.2604"/>
<dbReference type="KEGG" id="mec:Q7C_2648"/>
<evidence type="ECO:0000256" key="2">
    <source>
        <dbReference type="ARBA" id="ARBA00022801"/>
    </source>
</evidence>
<sequence>MTDSIYQQIAEKIDGFQVRLQQQQMADFIDAQLQVVNGPRMAVVEAPTGVGKTLGYLSGALRTAQQQKNCW</sequence>
<dbReference type="PROSITE" id="PS51193">
    <property type="entry name" value="HELICASE_ATP_BIND_2"/>
    <property type="match status" value="1"/>
</dbReference>
<dbReference type="eggNOG" id="COG1199">
    <property type="taxonomic scope" value="Bacteria"/>
</dbReference>
<dbReference type="HOGENOM" id="CLU_2735399_0_0_6"/>
<reference evidence="5 6" key="1">
    <citation type="journal article" date="2012" name="J. Bacteriol.">
        <title>Complete genome sequences of Methylophaga sp. strain JAM1 and Methylophaga sp. strain JAM7.</title>
        <authorList>
            <person name="Villeneuve C."/>
            <person name="Martineau C."/>
            <person name="Mauffrey F."/>
            <person name="Villemur R."/>
        </authorList>
    </citation>
    <scope>NUCLEOTIDE SEQUENCE [LARGE SCALE GENOMIC DNA]</scope>
    <source>
        <strain evidence="5 6">JAM7</strain>
    </source>
</reference>
<gene>
    <name evidence="5" type="ordered locus">Q7C_2648</name>
</gene>
<evidence type="ECO:0000313" key="6">
    <source>
        <dbReference type="Proteomes" id="UP000009145"/>
    </source>
</evidence>
<dbReference type="InterPro" id="IPR014013">
    <property type="entry name" value="Helic_SF1/SF2_ATP-bd_DinG/Rad3"/>
</dbReference>
<accession>I1YLH6</accession>
<keyword evidence="2" id="KW-0378">Hydrolase</keyword>
<dbReference type="STRING" id="754477.Q7C_2648"/>
<dbReference type="Gene3D" id="3.40.50.300">
    <property type="entry name" value="P-loop containing nucleotide triphosphate hydrolases"/>
    <property type="match status" value="1"/>
</dbReference>
<name>I1YLH6_METFJ</name>
<evidence type="ECO:0000259" key="4">
    <source>
        <dbReference type="PROSITE" id="PS51193"/>
    </source>
</evidence>
<dbReference type="SUPFAM" id="SSF52540">
    <property type="entry name" value="P-loop containing nucleoside triphosphate hydrolases"/>
    <property type="match status" value="1"/>
</dbReference>
<dbReference type="GO" id="GO:0005524">
    <property type="term" value="F:ATP binding"/>
    <property type="evidence" value="ECO:0007669"/>
    <property type="project" value="UniProtKB-KW"/>
</dbReference>
<feature type="domain" description="Helicase ATP-binding" evidence="4">
    <location>
        <begin position="8"/>
        <end position="71"/>
    </location>
</feature>
<keyword evidence="1" id="KW-0547">Nucleotide-binding</keyword>
<dbReference type="EMBL" id="CP003380">
    <property type="protein sequence ID" value="AFJ03769.1"/>
    <property type="molecule type" value="Genomic_DNA"/>
</dbReference>
<dbReference type="AlphaFoldDB" id="I1YLH6"/>
<organism evidence="5 6">
    <name type="scientific">Methylophaga frappieri (strain ATCC BAA-2434 / DSM 25690 / JAM7)</name>
    <dbReference type="NCBI Taxonomy" id="754477"/>
    <lineage>
        <taxon>Bacteria</taxon>
        <taxon>Pseudomonadati</taxon>
        <taxon>Pseudomonadota</taxon>
        <taxon>Gammaproteobacteria</taxon>
        <taxon>Thiotrichales</taxon>
        <taxon>Piscirickettsiaceae</taxon>
        <taxon>Methylophaga</taxon>
    </lineage>
</organism>
<dbReference type="GO" id="GO:0016787">
    <property type="term" value="F:hydrolase activity"/>
    <property type="evidence" value="ECO:0007669"/>
    <property type="project" value="UniProtKB-KW"/>
</dbReference>
<protein>
    <recommendedName>
        <fullName evidence="4">Helicase ATP-binding domain-containing protein</fullName>
    </recommendedName>
</protein>
<proteinExistence type="predicted"/>
<dbReference type="InterPro" id="IPR027417">
    <property type="entry name" value="P-loop_NTPase"/>
</dbReference>
<evidence type="ECO:0000256" key="3">
    <source>
        <dbReference type="ARBA" id="ARBA00022840"/>
    </source>
</evidence>
<dbReference type="RefSeq" id="WP_014705187.1">
    <property type="nucleotide sequence ID" value="NC_017856.1"/>
</dbReference>